<accession>A0AAW9RUQ8</accession>
<dbReference type="AlphaFoldDB" id="A0AAW9RUQ8"/>
<organism evidence="2 3">
    <name type="scientific">Microbaculum marinum</name>
    <dbReference type="NCBI Taxonomy" id="1764581"/>
    <lineage>
        <taxon>Bacteria</taxon>
        <taxon>Pseudomonadati</taxon>
        <taxon>Pseudomonadota</taxon>
        <taxon>Alphaproteobacteria</taxon>
        <taxon>Hyphomicrobiales</taxon>
        <taxon>Tepidamorphaceae</taxon>
        <taxon>Microbaculum</taxon>
    </lineage>
</organism>
<keyword evidence="3" id="KW-1185">Reference proteome</keyword>
<evidence type="ECO:0000313" key="3">
    <source>
        <dbReference type="Proteomes" id="UP001378188"/>
    </source>
</evidence>
<evidence type="ECO:0000256" key="1">
    <source>
        <dbReference type="SAM" id="SignalP"/>
    </source>
</evidence>
<feature type="signal peptide" evidence="1">
    <location>
        <begin position="1"/>
        <end position="36"/>
    </location>
</feature>
<dbReference type="Proteomes" id="UP001378188">
    <property type="component" value="Unassembled WGS sequence"/>
</dbReference>
<protein>
    <submittedName>
        <fullName evidence="2">Cellulose biosynthesis protein BcsS</fullName>
    </submittedName>
</protein>
<proteinExistence type="predicted"/>
<dbReference type="InterPro" id="IPR031485">
    <property type="entry name" value="CBP_BcsS"/>
</dbReference>
<dbReference type="EMBL" id="JAZHOF010000003">
    <property type="protein sequence ID" value="MEJ8571803.1"/>
    <property type="molecule type" value="Genomic_DNA"/>
</dbReference>
<dbReference type="RefSeq" id="WP_340329490.1">
    <property type="nucleotide sequence ID" value="NZ_JAZHOF010000003.1"/>
</dbReference>
<name>A0AAW9RUQ8_9HYPH</name>
<evidence type="ECO:0000313" key="2">
    <source>
        <dbReference type="EMBL" id="MEJ8571803.1"/>
    </source>
</evidence>
<comment type="caution">
    <text evidence="2">The sequence shown here is derived from an EMBL/GenBank/DDBJ whole genome shotgun (WGS) entry which is preliminary data.</text>
</comment>
<reference evidence="2 3" key="1">
    <citation type="submission" date="2024-02" db="EMBL/GenBank/DDBJ databases">
        <title>Genome analysis and characterization of Microbaculum marinisediminis sp. nov., isolated from marine sediment.</title>
        <authorList>
            <person name="Du Z.-J."/>
            <person name="Ye Y.-Q."/>
            <person name="Zhang Z.-R."/>
            <person name="Yuan S.-M."/>
            <person name="Zhang X.-Y."/>
        </authorList>
    </citation>
    <scope>NUCLEOTIDE SEQUENCE [LARGE SCALE GENOMIC DNA]</scope>
    <source>
        <strain evidence="2 3">SDUM1044001</strain>
    </source>
</reference>
<gene>
    <name evidence="2" type="primary">bcsS</name>
    <name evidence="2" type="ORF">V3328_09985</name>
</gene>
<dbReference type="Pfam" id="PF17036">
    <property type="entry name" value="CBP_BcsS"/>
    <property type="match status" value="1"/>
</dbReference>
<keyword evidence="1" id="KW-0732">Signal</keyword>
<feature type="chain" id="PRO_5043746050" evidence="1">
    <location>
        <begin position="37"/>
        <end position="248"/>
    </location>
</feature>
<sequence>MAWGKPRRRICIARWRTTCLLSAAGLALSFPLQAPAGTELPPRWHLFFGGDSAAESMFGHAGLVWAPVDDLHQTGWRLRAIAGGGEFAYLSGSTRISGRLLTAAVMPGFEWIGDDAGVTIYGGATVQDQTTRPHDPGKSRQGTRFGAKARIEGWFRPTSDVVLNGSGSYATAAESYTARISANVALSPHFALEPEMAAFGEPGYDQQRYGLLVEYRHDRQLTLKLGGGWAIEPDDDGPYVAFQVKTWR</sequence>